<dbReference type="AlphaFoldDB" id="A0AA35R4P3"/>
<name>A0AA35R4P3_GEOBA</name>
<comment type="caution">
    <text evidence="1">The sequence shown here is derived from an EMBL/GenBank/DDBJ whole genome shotgun (WGS) entry which is preliminary data.</text>
</comment>
<dbReference type="InterPro" id="IPR013785">
    <property type="entry name" value="Aldolase_TIM"/>
</dbReference>
<keyword evidence="2" id="KW-1185">Reference proteome</keyword>
<dbReference type="EMBL" id="CASHTH010000463">
    <property type="protein sequence ID" value="CAI8002124.1"/>
    <property type="molecule type" value="Genomic_DNA"/>
</dbReference>
<sequence>MGNRIFDKLADTDLLARSPILVFAADPLASAGIKGLGQVQYPKPHYRTHAEFLKLQRDLVADGKLDGLLMTPADAEILALEENLFEDTPITPIVRMNAETAIWNPRFGVYTSRLSMPFQTVFPEDMQRYCEALIGPALECRVNLGLYSITLNNDPIADERMLQAYVQFAHVVGEIEGFDHLLEVFLPNVKMPGMDEEKRGMYVADSIVRTMSYLRKHQRPRFIKTAYTTSDVWIELCQFDPTLVIGALGGPRQNARSTFALAHNVVSNGGRAILFGRTIFGEDDPIGFVQCIRRVLDGEDDPQNAHAEYQKLLRGSRTG</sequence>
<accession>A0AA35R4P3</accession>
<protein>
    <recommendedName>
        <fullName evidence="3">Fructose-bisphosphate aldolase</fullName>
    </recommendedName>
</protein>
<evidence type="ECO:0000313" key="2">
    <source>
        <dbReference type="Proteomes" id="UP001174909"/>
    </source>
</evidence>
<dbReference type="SUPFAM" id="SSF51569">
    <property type="entry name" value="Aldolase"/>
    <property type="match status" value="1"/>
</dbReference>
<evidence type="ECO:0000313" key="1">
    <source>
        <dbReference type="EMBL" id="CAI8002124.1"/>
    </source>
</evidence>
<reference evidence="1" key="1">
    <citation type="submission" date="2023-03" db="EMBL/GenBank/DDBJ databases">
        <authorList>
            <person name="Steffen K."/>
            <person name="Cardenas P."/>
        </authorList>
    </citation>
    <scope>NUCLEOTIDE SEQUENCE</scope>
</reference>
<organism evidence="1 2">
    <name type="scientific">Geodia barretti</name>
    <name type="common">Barrett's horny sponge</name>
    <dbReference type="NCBI Taxonomy" id="519541"/>
    <lineage>
        <taxon>Eukaryota</taxon>
        <taxon>Metazoa</taxon>
        <taxon>Porifera</taxon>
        <taxon>Demospongiae</taxon>
        <taxon>Heteroscleromorpha</taxon>
        <taxon>Tetractinellida</taxon>
        <taxon>Astrophorina</taxon>
        <taxon>Geodiidae</taxon>
        <taxon>Geodia</taxon>
    </lineage>
</organism>
<gene>
    <name evidence="1" type="ORF">GBAR_LOCUS3334</name>
</gene>
<evidence type="ECO:0008006" key="3">
    <source>
        <dbReference type="Google" id="ProtNLM"/>
    </source>
</evidence>
<proteinExistence type="predicted"/>
<dbReference type="Gene3D" id="3.20.20.70">
    <property type="entry name" value="Aldolase class I"/>
    <property type="match status" value="1"/>
</dbReference>
<dbReference type="Proteomes" id="UP001174909">
    <property type="component" value="Unassembled WGS sequence"/>
</dbReference>